<dbReference type="Pfam" id="PF23024">
    <property type="entry name" value="AMP-dom_DIP2-like"/>
    <property type="match status" value="1"/>
</dbReference>
<dbReference type="PANTHER" id="PTHR22754">
    <property type="entry name" value="DISCO-INTERACTING PROTEIN 2 DIP2 -RELATED"/>
    <property type="match status" value="1"/>
</dbReference>
<accession>A0A0M4TZL1</accession>
<dbReference type="GO" id="GO:0005886">
    <property type="term" value="C:plasma membrane"/>
    <property type="evidence" value="ECO:0007669"/>
    <property type="project" value="TreeGrafter"/>
</dbReference>
<keyword evidence="6" id="KW-0443">Lipid metabolism</keyword>
<evidence type="ECO:0000313" key="8">
    <source>
        <dbReference type="EMBL" id="ALF55339.1"/>
    </source>
</evidence>
<dbReference type="InterPro" id="IPR040097">
    <property type="entry name" value="FAAL/FAAC"/>
</dbReference>
<evidence type="ECO:0000256" key="2">
    <source>
        <dbReference type="ARBA" id="ARBA00022450"/>
    </source>
</evidence>
<dbReference type="InterPro" id="IPR020806">
    <property type="entry name" value="PKS_PP-bd"/>
</dbReference>
<dbReference type="Pfam" id="PF00550">
    <property type="entry name" value="PP-binding"/>
    <property type="match status" value="1"/>
</dbReference>
<evidence type="ECO:0000259" key="7">
    <source>
        <dbReference type="PROSITE" id="PS50075"/>
    </source>
</evidence>
<dbReference type="GO" id="GO:0070566">
    <property type="term" value="F:adenylyltransferase activity"/>
    <property type="evidence" value="ECO:0007669"/>
    <property type="project" value="TreeGrafter"/>
</dbReference>
<dbReference type="SUPFAM" id="SSF56801">
    <property type="entry name" value="Acetyl-CoA synthetase-like"/>
    <property type="match status" value="1"/>
</dbReference>
<organism evidence="8 9">
    <name type="scientific">Nostoc piscinale CENA21</name>
    <dbReference type="NCBI Taxonomy" id="224013"/>
    <lineage>
        <taxon>Bacteria</taxon>
        <taxon>Bacillati</taxon>
        <taxon>Cyanobacteriota</taxon>
        <taxon>Cyanophyceae</taxon>
        <taxon>Nostocales</taxon>
        <taxon>Nostocaceae</taxon>
        <taxon>Nostoc</taxon>
    </lineage>
</organism>
<evidence type="ECO:0000256" key="3">
    <source>
        <dbReference type="ARBA" id="ARBA00022553"/>
    </source>
</evidence>
<dbReference type="SUPFAM" id="SSF53474">
    <property type="entry name" value="alpha/beta-Hydrolases"/>
    <property type="match status" value="1"/>
</dbReference>
<dbReference type="GO" id="GO:0071766">
    <property type="term" value="P:Actinobacterium-type cell wall biogenesis"/>
    <property type="evidence" value="ECO:0007669"/>
    <property type="project" value="UniProtKB-ARBA"/>
</dbReference>
<protein>
    <recommendedName>
        <fullName evidence="7">Carrier domain-containing protein</fullName>
    </recommendedName>
</protein>
<evidence type="ECO:0000256" key="5">
    <source>
        <dbReference type="ARBA" id="ARBA00022832"/>
    </source>
</evidence>
<dbReference type="AlphaFoldDB" id="A0A0M4TZL1"/>
<dbReference type="SMART" id="SM01294">
    <property type="entry name" value="PKS_PP_betabranch"/>
    <property type="match status" value="1"/>
</dbReference>
<dbReference type="RefSeq" id="WP_083468835.1">
    <property type="nucleotide sequence ID" value="NZ_CP012036.1"/>
</dbReference>
<dbReference type="InterPro" id="IPR006162">
    <property type="entry name" value="Ppantetheine_attach_site"/>
</dbReference>
<dbReference type="GO" id="GO:0016874">
    <property type="term" value="F:ligase activity"/>
    <property type="evidence" value="ECO:0007669"/>
    <property type="project" value="UniProtKB-KW"/>
</dbReference>
<dbReference type="GO" id="GO:0006633">
    <property type="term" value="P:fatty acid biosynthetic process"/>
    <property type="evidence" value="ECO:0007669"/>
    <property type="project" value="TreeGrafter"/>
</dbReference>
<dbReference type="PROSITE" id="PS00012">
    <property type="entry name" value="PHOSPHOPANTETHEINE"/>
    <property type="match status" value="1"/>
</dbReference>
<keyword evidence="3" id="KW-0597">Phosphoprotein</keyword>
<dbReference type="InterPro" id="IPR042099">
    <property type="entry name" value="ANL_N_sf"/>
</dbReference>
<dbReference type="Gene3D" id="3.40.50.12780">
    <property type="entry name" value="N-terminal domain of ligase-like"/>
    <property type="match status" value="1"/>
</dbReference>
<dbReference type="PROSITE" id="PS50075">
    <property type="entry name" value="CARRIER"/>
    <property type="match status" value="1"/>
</dbReference>
<dbReference type="PANTHER" id="PTHR22754:SF32">
    <property type="entry name" value="DISCO-INTERACTING PROTEIN 2"/>
    <property type="match status" value="1"/>
</dbReference>
<dbReference type="InterPro" id="IPR045851">
    <property type="entry name" value="AMP-bd_C_sf"/>
</dbReference>
<gene>
    <name evidence="8" type="ORF">ACX27_24975</name>
</gene>
<reference evidence="9" key="1">
    <citation type="submission" date="2015-07" db="EMBL/GenBank/DDBJ databases">
        <title>Genome Of Nitrogen-Fixing Cyanobacterium Nostoc piscinale CENA21 From Solimoes/Amazon River Floodplain Sediments And Comparative Genomics To Uncover Biosynthetic Natural Products Potential.</title>
        <authorList>
            <person name="Leao T.F."/>
            <person name="Leao P.N."/>
            <person name="Guimaraes P.I."/>
            <person name="de Melo A.G.C."/>
            <person name="Ramos R.T.J."/>
            <person name="Silva A."/>
            <person name="Fiore M.F."/>
            <person name="Schneider M.P.C."/>
        </authorList>
    </citation>
    <scope>NUCLEOTIDE SEQUENCE [LARGE SCALE GENOMIC DNA]</scope>
    <source>
        <strain evidence="9">CENA21</strain>
    </source>
</reference>
<dbReference type="InterPro" id="IPR001031">
    <property type="entry name" value="Thioesterase"/>
</dbReference>
<keyword evidence="5" id="KW-0276">Fatty acid metabolism</keyword>
<dbReference type="InterPro" id="IPR025110">
    <property type="entry name" value="AMP-bd_C"/>
</dbReference>
<dbReference type="Pfam" id="PF00501">
    <property type="entry name" value="AMP-binding"/>
    <property type="match status" value="1"/>
</dbReference>
<keyword evidence="2" id="KW-0596">Phosphopantetheine</keyword>
<dbReference type="CDD" id="cd05931">
    <property type="entry name" value="FAAL"/>
    <property type="match status" value="1"/>
</dbReference>
<dbReference type="InterPro" id="IPR020845">
    <property type="entry name" value="AMP-binding_CS"/>
</dbReference>
<dbReference type="InterPro" id="IPR036736">
    <property type="entry name" value="ACP-like_sf"/>
</dbReference>
<dbReference type="FunFam" id="3.40.50.12780:FF:000013">
    <property type="entry name" value="Long-chain-fatty-acid--AMP ligase FadD32"/>
    <property type="match status" value="1"/>
</dbReference>
<dbReference type="Pfam" id="PF00975">
    <property type="entry name" value="Thioesterase"/>
    <property type="match status" value="1"/>
</dbReference>
<dbReference type="PROSITE" id="PS00455">
    <property type="entry name" value="AMP_BINDING"/>
    <property type="match status" value="1"/>
</dbReference>
<evidence type="ECO:0000256" key="4">
    <source>
        <dbReference type="ARBA" id="ARBA00022598"/>
    </source>
</evidence>
<feature type="domain" description="Carrier" evidence="7">
    <location>
        <begin position="600"/>
        <end position="677"/>
    </location>
</feature>
<keyword evidence="4" id="KW-0436">Ligase</keyword>
<dbReference type="Gene3D" id="3.40.50.1820">
    <property type="entry name" value="alpha/beta hydrolase"/>
    <property type="match status" value="1"/>
</dbReference>
<dbReference type="PATRIC" id="fig|224013.5.peg.5996"/>
<dbReference type="InterPro" id="IPR009081">
    <property type="entry name" value="PP-bd_ACP"/>
</dbReference>
<evidence type="ECO:0000256" key="6">
    <source>
        <dbReference type="ARBA" id="ARBA00023098"/>
    </source>
</evidence>
<evidence type="ECO:0000256" key="1">
    <source>
        <dbReference type="ARBA" id="ARBA00006432"/>
    </source>
</evidence>
<keyword evidence="9" id="KW-1185">Reference proteome</keyword>
<dbReference type="OrthoDB" id="9803968at2"/>
<dbReference type="Gene3D" id="3.30.300.30">
    <property type="match status" value="1"/>
</dbReference>
<dbReference type="GO" id="GO:0031177">
    <property type="term" value="F:phosphopantetheine binding"/>
    <property type="evidence" value="ECO:0007669"/>
    <property type="project" value="InterPro"/>
</dbReference>
<dbReference type="InterPro" id="IPR000873">
    <property type="entry name" value="AMP-dep_synth/lig_dom"/>
</dbReference>
<dbReference type="Gene3D" id="1.10.1200.10">
    <property type="entry name" value="ACP-like"/>
    <property type="match status" value="1"/>
</dbReference>
<sequence length="962" mass="108803">MSNFSTWIELLNYRAIHQPDKIAYIFVQEGEQETLSLSYQQLDTISRAIASKLQSLGLTGERALLLYPPGLEFIAAFFGCLYAGVIAVPAYPPRPNQKMTRLSAIVSDASAKVALTTDSLLKDINKSFVQDSKLNTLHILHTDNIDNRQAYHWQKPEINSDTLAFLQYTSGSTGTPKGVMVSHQNLLHNCEYMKQAFAFTPESVAASWLPSFHDMGLILGILEPLYVGVPVILMSPSAFVQQPIRWLEVISRYKATHSGGPNFAYELCINKITQEQLEPLDLSTWRFAYNGAEPVRRHTLERFAEKFQPCGFRSKFLYPCYGMAEATLMISGGLGDAEPIYCTVKADKLAQNQIVEALSNTQDVRHLVGCGRSWLDTKIVIVDPESLTPCLPHQVGEIWISGRSVTQGYWQRTEQTEQTFKAQLRDTKEETFLRTGDLGFLKDGELFITGRLKDVIIIRGRNHYPQDIELTVQQSHPALRSDCGAAFTVEVDGADKLVVVQEVHRHYLRELNLNEIVGAIYEAVSEQHELQVYTVLLLKTASILKTSSGKIQRQACKKGFLERNLNVVGEWRQNNHEIRPHLLANKNHIHEQLLSPKTTQTKEAIQAWLINKLSDLLKVTSQEIDVQRSLTRYGLDSLAIVNLAGELEQWLGRRISSTVAYEHPTIVALANYLANTTVVNSELPKCLIPLQTHGTKPPLFCIHPLAGVVFPYYELARLINAEQPFYALQSVGIDGQEQPLNKIEDMASRYIQALRAIQPHGPYFIGGWSFGAYVALEIATQLQKQGQQVAKVILLDTPPLSPDKTINFFNLLKFFLTSSLQHSWPYIYDYFYLCFAKDKSQHSMDFWHLMSLINPQSIAKVVEHESKLMKFRQPVLQRILQIIQANSEALINYNPKLYPGKMTLFYTKSQFGNHDQDPTRGWLDLAAQGLEIYQIPGHHFNLLRLPHVEVLAQKLTACLDEV</sequence>
<dbReference type="KEGG" id="npz:ACX27_24975"/>
<dbReference type="EMBL" id="CP012036">
    <property type="protein sequence ID" value="ALF55339.1"/>
    <property type="molecule type" value="Genomic_DNA"/>
</dbReference>
<dbReference type="SUPFAM" id="SSF47336">
    <property type="entry name" value="ACP-like"/>
    <property type="match status" value="1"/>
</dbReference>
<name>A0A0M4TZL1_9NOSO</name>
<dbReference type="STRING" id="224013.ACX27_24975"/>
<comment type="similarity">
    <text evidence="1">Belongs to the ATP-dependent AMP-binding enzyme family.</text>
</comment>
<reference evidence="8 9" key="2">
    <citation type="journal article" date="2016" name="Genome Announc.">
        <title>Draft Genome Sequence of the N2-Fixing Cyanobacterium Nostoc piscinale CENA21, Isolated from the Brazilian Amazon Floodplain.</title>
        <authorList>
            <person name="Leao T."/>
            <person name="Guimaraes P.I."/>
            <person name="de Melo A.G."/>
            <person name="Ramos R.T."/>
            <person name="Leao P.N."/>
            <person name="Silva A."/>
            <person name="Fiore M.F."/>
            <person name="Schneider M.P."/>
        </authorList>
    </citation>
    <scope>NUCLEOTIDE SEQUENCE [LARGE SCALE GENOMIC DNA]</scope>
    <source>
        <strain evidence="8 9">CENA21</strain>
    </source>
</reference>
<evidence type="ECO:0000313" key="9">
    <source>
        <dbReference type="Proteomes" id="UP000062645"/>
    </source>
</evidence>
<dbReference type="SMART" id="SM00823">
    <property type="entry name" value="PKS_PP"/>
    <property type="match status" value="1"/>
</dbReference>
<dbReference type="Proteomes" id="UP000062645">
    <property type="component" value="Chromosome"/>
</dbReference>
<proteinExistence type="inferred from homology"/>
<dbReference type="InterPro" id="IPR029058">
    <property type="entry name" value="AB_hydrolase_fold"/>
</dbReference>